<evidence type="ECO:0000259" key="2">
    <source>
        <dbReference type="SMART" id="SM01017"/>
    </source>
</evidence>
<dbReference type="Pfam" id="PF02752">
    <property type="entry name" value="Arrestin_C"/>
    <property type="match status" value="1"/>
</dbReference>
<dbReference type="InterPro" id="IPR014756">
    <property type="entry name" value="Ig_E-set"/>
</dbReference>
<dbReference type="InterPro" id="IPR011022">
    <property type="entry name" value="Arrestin_C-like"/>
</dbReference>
<dbReference type="EMBL" id="RHFK02000018">
    <property type="protein sequence ID" value="TWW60050.1"/>
    <property type="molecule type" value="Genomic_DNA"/>
</dbReference>
<accession>A0A5C6N2Y3</accession>
<dbReference type="InterPro" id="IPR011021">
    <property type="entry name" value="Arrestin-like_N"/>
</dbReference>
<dbReference type="GO" id="GO:0015031">
    <property type="term" value="P:protein transport"/>
    <property type="evidence" value="ECO:0007669"/>
    <property type="project" value="TreeGrafter"/>
</dbReference>
<dbReference type="InterPro" id="IPR014752">
    <property type="entry name" value="Arrestin-like_C"/>
</dbReference>
<reference evidence="3 4" key="1">
    <citation type="submission" date="2019-04" db="EMBL/GenBank/DDBJ databases">
        <title>Chromosome genome assembly for Takifugu flavidus.</title>
        <authorList>
            <person name="Xiao S."/>
        </authorList>
    </citation>
    <scope>NUCLEOTIDE SEQUENCE [LARGE SCALE GENOMIC DNA]</scope>
    <source>
        <strain evidence="3">HTHZ2018</strain>
        <tissue evidence="3">Muscle</tissue>
    </source>
</reference>
<keyword evidence="4" id="KW-1185">Reference proteome</keyword>
<organism evidence="3 4">
    <name type="scientific">Takifugu flavidus</name>
    <name type="common">sansaifugu</name>
    <dbReference type="NCBI Taxonomy" id="433684"/>
    <lineage>
        <taxon>Eukaryota</taxon>
        <taxon>Metazoa</taxon>
        <taxon>Chordata</taxon>
        <taxon>Craniata</taxon>
        <taxon>Vertebrata</taxon>
        <taxon>Euteleostomi</taxon>
        <taxon>Actinopterygii</taxon>
        <taxon>Neopterygii</taxon>
        <taxon>Teleostei</taxon>
        <taxon>Neoteleostei</taxon>
        <taxon>Acanthomorphata</taxon>
        <taxon>Eupercaria</taxon>
        <taxon>Tetraodontiformes</taxon>
        <taxon>Tetradontoidea</taxon>
        <taxon>Tetraodontidae</taxon>
        <taxon>Takifugu</taxon>
    </lineage>
</organism>
<dbReference type="Pfam" id="PF00339">
    <property type="entry name" value="Arrestin_N"/>
    <property type="match status" value="1"/>
</dbReference>
<dbReference type="PANTHER" id="PTHR11188:SF135">
    <property type="entry name" value="ARRESTIN DOMAIN CONTAINING 3-LIKE-RELATED"/>
    <property type="match status" value="1"/>
</dbReference>
<dbReference type="GO" id="GO:0005737">
    <property type="term" value="C:cytoplasm"/>
    <property type="evidence" value="ECO:0007669"/>
    <property type="project" value="TreeGrafter"/>
</dbReference>
<dbReference type="SUPFAM" id="SSF81296">
    <property type="entry name" value="E set domains"/>
    <property type="match status" value="2"/>
</dbReference>
<evidence type="ECO:0000313" key="4">
    <source>
        <dbReference type="Proteomes" id="UP000324091"/>
    </source>
</evidence>
<dbReference type="Gene3D" id="2.60.40.640">
    <property type="match status" value="2"/>
</dbReference>
<dbReference type="Proteomes" id="UP000324091">
    <property type="component" value="Chromosome 5"/>
</dbReference>
<sequence length="269" mass="30076">MTVKLLAVDYEKVNERGVFSPGDVLSGKVTLVTSKEIKAQCFSVKAKGRAKVTWCEREGRSGVVHSDKKRYFHLEHIILQDKNKGDGRDMPSSYDGKWGNVTYSVRAKLTQSIWLVHKAGTDFPFLTKSEFPFASKTEMMIIGLKEQQQATRISFYGSEKITINVTSEKMGVKQGDALGVSLEVVNDSARTVTPRFYLCEKQTFAAQSARVVHTDNFLFGTGECVPAQASRTVTMVLSVPPDLPPTFFNCCLMKLEYRLKVLLPTQTEL</sequence>
<dbReference type="InterPro" id="IPR050357">
    <property type="entry name" value="Arrestin_domain-protein"/>
</dbReference>
<feature type="domain" description="Arrestin C-terminal-like" evidence="2">
    <location>
        <begin position="157"/>
        <end position="265"/>
    </location>
</feature>
<comment type="similarity">
    <text evidence="1">Belongs to the arrestin family.</text>
</comment>
<protein>
    <recommendedName>
        <fullName evidence="2">Arrestin C-terminal-like domain-containing protein</fullName>
    </recommendedName>
</protein>
<dbReference type="SMART" id="SM01017">
    <property type="entry name" value="Arrestin_C"/>
    <property type="match status" value="1"/>
</dbReference>
<evidence type="ECO:0000313" key="3">
    <source>
        <dbReference type="EMBL" id="TWW60050.1"/>
    </source>
</evidence>
<comment type="caution">
    <text evidence="3">The sequence shown here is derived from an EMBL/GenBank/DDBJ whole genome shotgun (WGS) entry which is preliminary data.</text>
</comment>
<evidence type="ECO:0000256" key="1">
    <source>
        <dbReference type="ARBA" id="ARBA00005298"/>
    </source>
</evidence>
<dbReference type="PANTHER" id="PTHR11188">
    <property type="entry name" value="ARRESTIN DOMAIN CONTAINING PROTEIN"/>
    <property type="match status" value="1"/>
</dbReference>
<dbReference type="GO" id="GO:0005886">
    <property type="term" value="C:plasma membrane"/>
    <property type="evidence" value="ECO:0007669"/>
    <property type="project" value="TreeGrafter"/>
</dbReference>
<dbReference type="AlphaFoldDB" id="A0A5C6N2Y3"/>
<name>A0A5C6N2Y3_9TELE</name>
<gene>
    <name evidence="3" type="ORF">D4764_05G0001400</name>
</gene>
<proteinExistence type="inferred from homology"/>
<dbReference type="GO" id="GO:0007399">
    <property type="term" value="P:nervous system development"/>
    <property type="evidence" value="ECO:0007669"/>
    <property type="project" value="UniProtKB-ARBA"/>
</dbReference>